<dbReference type="GO" id="GO:0016757">
    <property type="term" value="F:glycosyltransferase activity"/>
    <property type="evidence" value="ECO:0007669"/>
    <property type="project" value="InterPro"/>
</dbReference>
<dbReference type="AlphaFoldDB" id="A0A0D5LNV3"/>
<organism evidence="3 4">
    <name type="scientific">Martelella endophytica</name>
    <dbReference type="NCBI Taxonomy" id="1486262"/>
    <lineage>
        <taxon>Bacteria</taxon>
        <taxon>Pseudomonadati</taxon>
        <taxon>Pseudomonadota</taxon>
        <taxon>Alphaproteobacteria</taxon>
        <taxon>Hyphomicrobiales</taxon>
        <taxon>Aurantimonadaceae</taxon>
        <taxon>Martelella</taxon>
    </lineage>
</organism>
<feature type="region of interest" description="Disordered" evidence="1">
    <location>
        <begin position="336"/>
        <end position="358"/>
    </location>
</feature>
<evidence type="ECO:0000256" key="1">
    <source>
        <dbReference type="SAM" id="MobiDB-lite"/>
    </source>
</evidence>
<dbReference type="Proteomes" id="UP000032611">
    <property type="component" value="Chromosome"/>
</dbReference>
<gene>
    <name evidence="3" type="ORF">TM49_07995</name>
</gene>
<keyword evidence="4" id="KW-1185">Reference proteome</keyword>
<dbReference type="KEGG" id="mey:TM49_07995"/>
<accession>A0A0D5LNV3</accession>
<dbReference type="InterPro" id="IPR001296">
    <property type="entry name" value="Glyco_trans_1"/>
</dbReference>
<evidence type="ECO:0000313" key="3">
    <source>
        <dbReference type="EMBL" id="AJY45630.1"/>
    </source>
</evidence>
<evidence type="ECO:0000313" key="4">
    <source>
        <dbReference type="Proteomes" id="UP000032611"/>
    </source>
</evidence>
<name>A0A0D5LNV3_MAREN</name>
<dbReference type="PATRIC" id="fig|1486262.3.peg.1651"/>
<sequence length="358" mass="38550">MTSAVAVIDPVCLSPYEFAYLDEETGTEAAILRLAGALSNDCRFQFYQAGRTDVTRDAGGLYRPLDMLKVEDLTSVSNVIVVSSWKTALKVSKLGPGCPVFLWMHSPPGRHNRRMGDALAAAGIEIVCASESLAKHVHAFLADANDKLPAISSIPDPVADELKPDTTPRDIDRLFFPGAPHKGLSEALVKFAALRRTRPTLRLEVAEHDNLVWPENTVPDGVHFLGKLSDKARIEIMRSSLCVFHPQSRFAETSGLTLAEANAVGTPVLAHAGLGSNDEILLTPGQCVDTNDLSAVGARIDDWRRDFPAIATAPGHRLSEVAAAWKRKLTPQIVAEPTRTATSGATPERAALPNGPSR</sequence>
<dbReference type="SUPFAM" id="SSF53756">
    <property type="entry name" value="UDP-Glycosyltransferase/glycogen phosphorylase"/>
    <property type="match status" value="1"/>
</dbReference>
<dbReference type="Gene3D" id="3.40.50.2000">
    <property type="entry name" value="Glycogen Phosphorylase B"/>
    <property type="match status" value="2"/>
</dbReference>
<dbReference type="STRING" id="1486262.TM49_07995"/>
<dbReference type="RefSeq" id="WP_045680381.1">
    <property type="nucleotide sequence ID" value="NZ_CP010803.1"/>
</dbReference>
<dbReference type="HOGENOM" id="CLU_808531_0_0_5"/>
<feature type="domain" description="Glycosyl transferase family 1" evidence="2">
    <location>
        <begin position="180"/>
        <end position="303"/>
    </location>
</feature>
<dbReference type="Pfam" id="PF00534">
    <property type="entry name" value="Glycos_transf_1"/>
    <property type="match status" value="1"/>
</dbReference>
<reference evidence="3 4" key="1">
    <citation type="journal article" date="2015" name="Genome Announc.">
        <title>Complete genome sequence of Martelella endophytica YC6887, which has antifungal activity associated with a halophyte.</title>
        <authorList>
            <person name="Khan A."/>
            <person name="Khan H."/>
            <person name="Chung E.J."/>
            <person name="Hossain M.T."/>
            <person name="Chung Y.R."/>
        </authorList>
    </citation>
    <scope>NUCLEOTIDE SEQUENCE [LARGE SCALE GENOMIC DNA]</scope>
    <source>
        <strain evidence="3">YC6887</strain>
    </source>
</reference>
<evidence type="ECO:0000259" key="2">
    <source>
        <dbReference type="Pfam" id="PF00534"/>
    </source>
</evidence>
<proteinExistence type="predicted"/>
<dbReference type="OrthoDB" id="7819717at2"/>
<dbReference type="EMBL" id="CP010803">
    <property type="protein sequence ID" value="AJY45630.1"/>
    <property type="molecule type" value="Genomic_DNA"/>
</dbReference>
<protein>
    <recommendedName>
        <fullName evidence="2">Glycosyl transferase family 1 domain-containing protein</fullName>
    </recommendedName>
</protein>